<dbReference type="PANTHER" id="PTHR44846">
    <property type="entry name" value="MANNOSYL-D-GLYCERATE TRANSPORT/METABOLISM SYSTEM REPRESSOR MNGR-RELATED"/>
    <property type="match status" value="1"/>
</dbReference>
<dbReference type="GO" id="GO:0045892">
    <property type="term" value="P:negative regulation of DNA-templated transcription"/>
    <property type="evidence" value="ECO:0007669"/>
    <property type="project" value="TreeGrafter"/>
</dbReference>
<dbReference type="Gene3D" id="3.40.1410.10">
    <property type="entry name" value="Chorismate lyase-like"/>
    <property type="match status" value="1"/>
</dbReference>
<dbReference type="eggNOG" id="COG2188">
    <property type="taxonomic scope" value="Bacteria"/>
</dbReference>
<keyword evidence="2" id="KW-0238">DNA-binding</keyword>
<organism evidence="5 6">
    <name type="scientific">Paraburkholderia xenovorans (strain LB400)</name>
    <dbReference type="NCBI Taxonomy" id="266265"/>
    <lineage>
        <taxon>Bacteria</taxon>
        <taxon>Pseudomonadati</taxon>
        <taxon>Pseudomonadota</taxon>
        <taxon>Betaproteobacteria</taxon>
        <taxon>Burkholderiales</taxon>
        <taxon>Burkholderiaceae</taxon>
        <taxon>Paraburkholderia</taxon>
    </lineage>
</organism>
<keyword evidence="3" id="KW-0804">Transcription</keyword>
<dbReference type="GO" id="GO:0003700">
    <property type="term" value="F:DNA-binding transcription factor activity"/>
    <property type="evidence" value="ECO:0007669"/>
    <property type="project" value="InterPro"/>
</dbReference>
<proteinExistence type="predicted"/>
<dbReference type="PRINTS" id="PR00035">
    <property type="entry name" value="HTHGNTR"/>
</dbReference>
<dbReference type="KEGG" id="bxb:DR64_7607"/>
<dbReference type="OrthoDB" id="7363114at2"/>
<accession>Q13GS2</accession>
<evidence type="ECO:0000313" key="6">
    <source>
        <dbReference type="Proteomes" id="UP000001817"/>
    </source>
</evidence>
<keyword evidence="1" id="KW-0805">Transcription regulation</keyword>
<protein>
    <submittedName>
        <fullName evidence="5">Transcriptional regulator, GntR family</fullName>
    </submittedName>
</protein>
<dbReference type="KEGG" id="bxe:Bxe_C0836"/>
<dbReference type="PROSITE" id="PS50949">
    <property type="entry name" value="HTH_GNTR"/>
    <property type="match status" value="1"/>
</dbReference>
<dbReference type="PATRIC" id="fig|266265.5.peg.8601"/>
<dbReference type="InterPro" id="IPR000524">
    <property type="entry name" value="Tscrpt_reg_HTH_GntR"/>
</dbReference>
<dbReference type="Pfam" id="PF07702">
    <property type="entry name" value="UTRA"/>
    <property type="match status" value="1"/>
</dbReference>
<dbReference type="STRING" id="266265.Bxe_C0836"/>
<evidence type="ECO:0000256" key="3">
    <source>
        <dbReference type="ARBA" id="ARBA00023163"/>
    </source>
</evidence>
<dbReference type="RefSeq" id="WP_011493969.1">
    <property type="nucleotide sequence ID" value="NC_007953.1"/>
</dbReference>
<dbReference type="EMBL" id="CP000272">
    <property type="protein sequence ID" value="ABE36717.1"/>
    <property type="molecule type" value="Genomic_DNA"/>
</dbReference>
<evidence type="ECO:0000256" key="1">
    <source>
        <dbReference type="ARBA" id="ARBA00023015"/>
    </source>
</evidence>
<dbReference type="SUPFAM" id="SSF46785">
    <property type="entry name" value="Winged helix' DNA-binding domain"/>
    <property type="match status" value="1"/>
</dbReference>
<reference evidence="5 6" key="1">
    <citation type="journal article" date="2006" name="Proc. Natl. Acad. Sci. U.S.A.">
        <title>Burkholderia xenovorans LB400 harbors a multi-replicon, 9.73-Mbp genome shaped for versatility.</title>
        <authorList>
            <person name="Chain P.S."/>
            <person name="Denef V.J."/>
            <person name="Konstantinidis K.T."/>
            <person name="Vergez L.M."/>
            <person name="Agullo L."/>
            <person name="Reyes V.L."/>
            <person name="Hauser L."/>
            <person name="Cordova M."/>
            <person name="Gomez L."/>
            <person name="Gonzalez M."/>
            <person name="Land M."/>
            <person name="Lao V."/>
            <person name="Larimer F."/>
            <person name="LiPuma J.J."/>
            <person name="Mahenthiralingam E."/>
            <person name="Malfatti S.A."/>
            <person name="Marx C.J."/>
            <person name="Parnell J.J."/>
            <person name="Ramette A."/>
            <person name="Richardson P."/>
            <person name="Seeger M."/>
            <person name="Smith D."/>
            <person name="Spilker T."/>
            <person name="Sul W.J."/>
            <person name="Tsoi T.V."/>
            <person name="Ulrich L.E."/>
            <person name="Zhulin I.B."/>
            <person name="Tiedje J.M."/>
        </authorList>
    </citation>
    <scope>NUCLEOTIDE SEQUENCE [LARGE SCALE GENOMIC DNA]</scope>
    <source>
        <strain evidence="5 6">LB400</strain>
    </source>
</reference>
<dbReference type="CDD" id="cd07377">
    <property type="entry name" value="WHTH_GntR"/>
    <property type="match status" value="1"/>
</dbReference>
<dbReference type="SMART" id="SM00866">
    <property type="entry name" value="UTRA"/>
    <property type="match status" value="1"/>
</dbReference>
<sequence length="256" mass="29092">MSSEPEHDKNAPLRHADVHATLTRELADGRFPVGSRFPNEEELQKRFQVGRHTVREALKKLADQGYIDRRRKSGTVVLSNEPAVRYIQLLGTISNLFDFGTHTELKVRSFGFVRLRDPHLCELLKLPPDERWLRIAGVRMQPDNPAPLCWSEYYLPPCYAISREDLDRLVGPIYAQVLKRHGLQLDHVDQEIGSTALRANASALLQVPRGSPALTEVRRYFEGAGALMEATINLYPAGRYVVRSRIERQSDIKSAQ</sequence>
<name>Q13GS2_PARXL</name>
<dbReference type="Proteomes" id="UP000001817">
    <property type="component" value="Chromosome 3"/>
</dbReference>
<dbReference type="PANTHER" id="PTHR44846:SF1">
    <property type="entry name" value="MANNOSYL-D-GLYCERATE TRANSPORT_METABOLISM SYSTEM REPRESSOR MNGR-RELATED"/>
    <property type="match status" value="1"/>
</dbReference>
<feature type="domain" description="HTH gntR-type" evidence="4">
    <location>
        <begin position="12"/>
        <end position="80"/>
    </location>
</feature>
<dbReference type="GO" id="GO:0003677">
    <property type="term" value="F:DNA binding"/>
    <property type="evidence" value="ECO:0007669"/>
    <property type="project" value="UniProtKB-KW"/>
</dbReference>
<dbReference type="InterPro" id="IPR011663">
    <property type="entry name" value="UTRA"/>
</dbReference>
<dbReference type="InterPro" id="IPR028978">
    <property type="entry name" value="Chorismate_lyase_/UTRA_dom_sf"/>
</dbReference>
<dbReference type="SUPFAM" id="SSF64288">
    <property type="entry name" value="Chorismate lyase-like"/>
    <property type="match status" value="1"/>
</dbReference>
<dbReference type="SMART" id="SM00345">
    <property type="entry name" value="HTH_GNTR"/>
    <property type="match status" value="1"/>
</dbReference>
<evidence type="ECO:0000259" key="4">
    <source>
        <dbReference type="PROSITE" id="PS50949"/>
    </source>
</evidence>
<gene>
    <name evidence="5" type="ORF">Bxe_C0836</name>
</gene>
<dbReference type="AlphaFoldDB" id="Q13GS2"/>
<dbReference type="Pfam" id="PF00392">
    <property type="entry name" value="GntR"/>
    <property type="match status" value="1"/>
</dbReference>
<evidence type="ECO:0000313" key="5">
    <source>
        <dbReference type="EMBL" id="ABE36717.1"/>
    </source>
</evidence>
<evidence type="ECO:0000256" key="2">
    <source>
        <dbReference type="ARBA" id="ARBA00023125"/>
    </source>
</evidence>
<dbReference type="InterPro" id="IPR036388">
    <property type="entry name" value="WH-like_DNA-bd_sf"/>
</dbReference>
<dbReference type="Gene3D" id="1.10.10.10">
    <property type="entry name" value="Winged helix-like DNA-binding domain superfamily/Winged helix DNA-binding domain"/>
    <property type="match status" value="1"/>
</dbReference>
<dbReference type="InterPro" id="IPR050679">
    <property type="entry name" value="Bact_HTH_transcr_reg"/>
</dbReference>
<keyword evidence="6" id="KW-1185">Reference proteome</keyword>
<dbReference type="InterPro" id="IPR036390">
    <property type="entry name" value="WH_DNA-bd_sf"/>
</dbReference>